<evidence type="ECO:0008006" key="3">
    <source>
        <dbReference type="Google" id="ProtNLM"/>
    </source>
</evidence>
<keyword evidence="2" id="KW-1185">Reference proteome</keyword>
<dbReference type="OrthoDB" id="5985073at2759"/>
<proteinExistence type="predicted"/>
<dbReference type="AlphaFoldDB" id="A0A6A6SK72"/>
<reference evidence="1" key="1">
    <citation type="journal article" date="2020" name="Stud. Mycol.">
        <title>101 Dothideomycetes genomes: a test case for predicting lifestyles and emergence of pathogens.</title>
        <authorList>
            <person name="Haridas S."/>
            <person name="Albert R."/>
            <person name="Binder M."/>
            <person name="Bloem J."/>
            <person name="Labutti K."/>
            <person name="Salamov A."/>
            <person name="Andreopoulos B."/>
            <person name="Baker S."/>
            <person name="Barry K."/>
            <person name="Bills G."/>
            <person name="Bluhm B."/>
            <person name="Cannon C."/>
            <person name="Castanera R."/>
            <person name="Culley D."/>
            <person name="Daum C."/>
            <person name="Ezra D."/>
            <person name="Gonzalez J."/>
            <person name="Henrissat B."/>
            <person name="Kuo A."/>
            <person name="Liang C."/>
            <person name="Lipzen A."/>
            <person name="Lutzoni F."/>
            <person name="Magnuson J."/>
            <person name="Mondo S."/>
            <person name="Nolan M."/>
            <person name="Ohm R."/>
            <person name="Pangilinan J."/>
            <person name="Park H.-J."/>
            <person name="Ramirez L."/>
            <person name="Alfaro M."/>
            <person name="Sun H."/>
            <person name="Tritt A."/>
            <person name="Yoshinaga Y."/>
            <person name="Zwiers L.-H."/>
            <person name="Turgeon B."/>
            <person name="Goodwin S."/>
            <person name="Spatafora J."/>
            <person name="Crous P."/>
            <person name="Grigoriev I."/>
        </authorList>
    </citation>
    <scope>NUCLEOTIDE SEQUENCE</scope>
    <source>
        <strain evidence="1">CBS 122681</strain>
    </source>
</reference>
<name>A0A6A6SK72_9PLEO</name>
<evidence type="ECO:0000313" key="2">
    <source>
        <dbReference type="Proteomes" id="UP000799324"/>
    </source>
</evidence>
<sequence>MDTFPQELVDQICTHLGPEDPKFAYDISSKFRNAAEGYAERYKSCHIEITEMTRKSHVHRFSSFRLRYIETVDFRPFFPDLEVDDVYSCRESSIERQEKDRVFSHQIHDLFATLKTIEERAGGRNRGSYRLRIYSPHRWRSHRQCHHREQEHWRTHLLGHESLPTLTSVASLEIRNDGSSYERANEVEAKLDYRILVDMVTRCPNVHELKCHLGVDEWTPSYCEEPARSYVYEYDGPRRDARHDFDKATTVANVPTSLRRLELDFLCRSTMMDADRIHHWTAMPNLVAPTLVDPFSNSLRILSYHLRELTLRAQVDENLFWPSDGSAPVWPNLRNVFIMFHMVSPSGSWYFEGSRGEGRESVGFEVTESSYPPLETTEEDKFLDSDADEGQHSFEDMYYYHFRISPNERILRPFLESFAKAAACMPKLSQAILWCPLRWNVGGGDDEKNENEAFDYFEPPENFYPDYLAWALAYYTPGKAAFATNPGDVNCDARRMWWKVGEWRPDPHLHGLFQQIGRREHGEALREYWDDEEFGHGLVSRNYFDFWTPDE</sequence>
<protein>
    <recommendedName>
        <fullName evidence="3">F-box domain-containing protein</fullName>
    </recommendedName>
</protein>
<evidence type="ECO:0000313" key="1">
    <source>
        <dbReference type="EMBL" id="KAF2647812.1"/>
    </source>
</evidence>
<gene>
    <name evidence="1" type="ORF">K491DRAFT_643554</name>
</gene>
<dbReference type="EMBL" id="MU004581">
    <property type="protein sequence ID" value="KAF2647812.1"/>
    <property type="molecule type" value="Genomic_DNA"/>
</dbReference>
<dbReference type="Proteomes" id="UP000799324">
    <property type="component" value="Unassembled WGS sequence"/>
</dbReference>
<accession>A0A6A6SK72</accession>
<organism evidence="1 2">
    <name type="scientific">Lophiostoma macrostomum CBS 122681</name>
    <dbReference type="NCBI Taxonomy" id="1314788"/>
    <lineage>
        <taxon>Eukaryota</taxon>
        <taxon>Fungi</taxon>
        <taxon>Dikarya</taxon>
        <taxon>Ascomycota</taxon>
        <taxon>Pezizomycotina</taxon>
        <taxon>Dothideomycetes</taxon>
        <taxon>Pleosporomycetidae</taxon>
        <taxon>Pleosporales</taxon>
        <taxon>Lophiostomataceae</taxon>
        <taxon>Lophiostoma</taxon>
    </lineage>
</organism>